<keyword evidence="4" id="KW-1003">Cell membrane</keyword>
<feature type="transmembrane region" description="Helical" evidence="8">
    <location>
        <begin position="267"/>
        <end position="291"/>
    </location>
</feature>
<dbReference type="Gene3D" id="1.20.1250.20">
    <property type="entry name" value="MFS general substrate transporter like domains"/>
    <property type="match status" value="2"/>
</dbReference>
<evidence type="ECO:0000256" key="8">
    <source>
        <dbReference type="SAM" id="Phobius"/>
    </source>
</evidence>
<dbReference type="GO" id="GO:0022857">
    <property type="term" value="F:transmembrane transporter activity"/>
    <property type="evidence" value="ECO:0007669"/>
    <property type="project" value="InterPro"/>
</dbReference>
<sequence length="425" mass="43344">MTVTAKLDAPLLRAAFVLVLGPVLALLDTTIVGVGTGAIARDLDAPLAGVRWASAGYLLAIAVVMPLSGWAAERFGARRAWIASVALFVTGSALCGLAWSVEGLVAFRVLQGLGGGLIQPLGQSILVRAAGPERLGRTIAVTLLPITFAPVLGPVAGGVLVEHLDWRWMFLVNVPIGVATLLLAVRHLPRDDRAGTGARLDARGLALLSPGLAALVYGFSEVGTAGFGGRVTAALAAGAALLAGYAAHASRTATPLIDLRLFARRGFAVATANSFLQGATLYSSMLLLPLYYQHVHHADAFDAGLLLVPQALGTAVATLVAGRLADRTGPRALVVRGAGLGVATVPGMAAVYASVDRALVPRAAGAVNALNRVGGSLGTAVLAVVLQERLNAGPAPAAFAGAFWWAAGLSALTLLPAFLYPKGKP</sequence>
<dbReference type="SUPFAM" id="SSF103473">
    <property type="entry name" value="MFS general substrate transporter"/>
    <property type="match status" value="1"/>
</dbReference>
<feature type="transmembrane region" description="Helical" evidence="8">
    <location>
        <begin position="139"/>
        <end position="160"/>
    </location>
</feature>
<dbReference type="EMBL" id="JACJIA010000002">
    <property type="protein sequence ID" value="MBA8950768.1"/>
    <property type="molecule type" value="Genomic_DNA"/>
</dbReference>
<dbReference type="RefSeq" id="WP_220509165.1">
    <property type="nucleotide sequence ID" value="NZ_BAAALP010000023.1"/>
</dbReference>
<evidence type="ECO:0000256" key="2">
    <source>
        <dbReference type="ARBA" id="ARBA00008537"/>
    </source>
</evidence>
<feature type="transmembrane region" description="Helical" evidence="8">
    <location>
        <begin position="398"/>
        <end position="420"/>
    </location>
</feature>
<evidence type="ECO:0000256" key="1">
    <source>
        <dbReference type="ARBA" id="ARBA00004651"/>
    </source>
</evidence>
<evidence type="ECO:0000313" key="11">
    <source>
        <dbReference type="Proteomes" id="UP000572680"/>
    </source>
</evidence>
<evidence type="ECO:0000256" key="3">
    <source>
        <dbReference type="ARBA" id="ARBA00022448"/>
    </source>
</evidence>
<comment type="subcellular location">
    <subcellularLocation>
        <location evidence="1">Cell membrane</location>
        <topology evidence="1">Multi-pass membrane protein</topology>
    </subcellularLocation>
</comment>
<dbReference type="InterPro" id="IPR004638">
    <property type="entry name" value="EmrB-like"/>
</dbReference>
<evidence type="ECO:0000256" key="6">
    <source>
        <dbReference type="ARBA" id="ARBA00022989"/>
    </source>
</evidence>
<dbReference type="InterPro" id="IPR011701">
    <property type="entry name" value="MFS"/>
</dbReference>
<organism evidence="10 11">
    <name type="scientific">Actinomadura namibiensis</name>
    <dbReference type="NCBI Taxonomy" id="182080"/>
    <lineage>
        <taxon>Bacteria</taxon>
        <taxon>Bacillati</taxon>
        <taxon>Actinomycetota</taxon>
        <taxon>Actinomycetes</taxon>
        <taxon>Streptosporangiales</taxon>
        <taxon>Thermomonosporaceae</taxon>
        <taxon>Actinomadura</taxon>
    </lineage>
</organism>
<evidence type="ECO:0000256" key="7">
    <source>
        <dbReference type="ARBA" id="ARBA00023136"/>
    </source>
</evidence>
<evidence type="ECO:0000313" key="10">
    <source>
        <dbReference type="EMBL" id="MBA8950768.1"/>
    </source>
</evidence>
<dbReference type="NCBIfam" id="TIGR00711">
    <property type="entry name" value="efflux_EmrB"/>
    <property type="match status" value="1"/>
</dbReference>
<keyword evidence="5 8" id="KW-0812">Transmembrane</keyword>
<feature type="transmembrane region" description="Helical" evidence="8">
    <location>
        <begin position="166"/>
        <end position="188"/>
    </location>
</feature>
<dbReference type="Proteomes" id="UP000572680">
    <property type="component" value="Unassembled WGS sequence"/>
</dbReference>
<dbReference type="PANTHER" id="PTHR42718">
    <property type="entry name" value="MAJOR FACILITATOR SUPERFAMILY MULTIDRUG TRANSPORTER MFSC"/>
    <property type="match status" value="1"/>
</dbReference>
<dbReference type="GO" id="GO:0005886">
    <property type="term" value="C:plasma membrane"/>
    <property type="evidence" value="ECO:0007669"/>
    <property type="project" value="UniProtKB-SubCell"/>
</dbReference>
<feature type="transmembrane region" description="Helical" evidence="8">
    <location>
        <begin position="225"/>
        <end position="246"/>
    </location>
</feature>
<reference evidence="10 11" key="1">
    <citation type="submission" date="2020-08" db="EMBL/GenBank/DDBJ databases">
        <title>Genomic Encyclopedia of Type Strains, Phase IV (KMG-IV): sequencing the most valuable type-strain genomes for metagenomic binning, comparative biology and taxonomic classification.</title>
        <authorList>
            <person name="Goeker M."/>
        </authorList>
    </citation>
    <scope>NUCLEOTIDE SEQUENCE [LARGE SCALE GENOMIC DNA]</scope>
    <source>
        <strain evidence="10 11">DSM 44197</strain>
    </source>
</reference>
<evidence type="ECO:0000259" key="9">
    <source>
        <dbReference type="PROSITE" id="PS50850"/>
    </source>
</evidence>
<keyword evidence="3" id="KW-0813">Transport</keyword>
<feature type="transmembrane region" description="Helical" evidence="8">
    <location>
        <begin position="333"/>
        <end position="353"/>
    </location>
</feature>
<feature type="transmembrane region" description="Helical" evidence="8">
    <location>
        <begin position="80"/>
        <end position="99"/>
    </location>
</feature>
<keyword evidence="7 8" id="KW-0472">Membrane</keyword>
<name>A0A7W3LMD3_ACTNM</name>
<dbReference type="AlphaFoldDB" id="A0A7W3LMD3"/>
<dbReference type="PANTHER" id="PTHR42718:SF9">
    <property type="entry name" value="MAJOR FACILITATOR SUPERFAMILY MULTIDRUG TRANSPORTER MFSC"/>
    <property type="match status" value="1"/>
</dbReference>
<evidence type="ECO:0000256" key="5">
    <source>
        <dbReference type="ARBA" id="ARBA00022692"/>
    </source>
</evidence>
<feature type="transmembrane region" description="Helical" evidence="8">
    <location>
        <begin position="49"/>
        <end position="68"/>
    </location>
</feature>
<dbReference type="InterPro" id="IPR020846">
    <property type="entry name" value="MFS_dom"/>
</dbReference>
<comment type="similarity">
    <text evidence="2">Belongs to the major facilitator superfamily. EmrB family.</text>
</comment>
<gene>
    <name evidence="10" type="ORF">HNR61_002381</name>
</gene>
<feature type="transmembrane region" description="Helical" evidence="8">
    <location>
        <begin position="303"/>
        <end position="321"/>
    </location>
</feature>
<feature type="transmembrane region" description="Helical" evidence="8">
    <location>
        <begin position="200"/>
        <end position="219"/>
    </location>
</feature>
<feature type="transmembrane region" description="Helical" evidence="8">
    <location>
        <begin position="365"/>
        <end position="386"/>
    </location>
</feature>
<keyword evidence="11" id="KW-1185">Reference proteome</keyword>
<comment type="caution">
    <text evidence="10">The sequence shown here is derived from an EMBL/GenBank/DDBJ whole genome shotgun (WGS) entry which is preliminary data.</text>
</comment>
<keyword evidence="6 8" id="KW-1133">Transmembrane helix</keyword>
<dbReference type="Pfam" id="PF07690">
    <property type="entry name" value="MFS_1"/>
    <property type="match status" value="1"/>
</dbReference>
<accession>A0A7W3LMD3</accession>
<dbReference type="InterPro" id="IPR036259">
    <property type="entry name" value="MFS_trans_sf"/>
</dbReference>
<evidence type="ECO:0000256" key="4">
    <source>
        <dbReference type="ARBA" id="ARBA00022475"/>
    </source>
</evidence>
<feature type="transmembrane region" description="Helical" evidence="8">
    <location>
        <begin position="105"/>
        <end position="127"/>
    </location>
</feature>
<protein>
    <submittedName>
        <fullName evidence="10">EmrB/QacA subfamily drug resistance transporter</fullName>
    </submittedName>
</protein>
<feature type="domain" description="Major facilitator superfamily (MFS) profile" evidence="9">
    <location>
        <begin position="14"/>
        <end position="425"/>
    </location>
</feature>
<proteinExistence type="inferred from homology"/>
<dbReference type="PROSITE" id="PS50850">
    <property type="entry name" value="MFS"/>
    <property type="match status" value="1"/>
</dbReference>